<sequence>MNTSHYDIILIGSGMGALTAASLMAQMRGKRILVLERHFKAGGYTHSFKRQKFHWDVGIHYVGEMGEGSQMRRLFDLVTQGRVGWQKMPDLFEKFVYPDFTFNLYSNKERYIRDLIEQFPKEEKAIRQYFRDTAKAASALGMQATSKSGGWLKLLGAVVNLFNPPRLNLTTQEYLDRHFQNPKLKALLVSQWGTYGLPPSKSPFAVHSAIAQHYLEGAYYPVGGAGNIAASVRETVEASGGKFLLNREATEILIENSKAVGVRVRKVNAKEETFEEYYAPVIVSNVGATATYLKLIPSDYPISFRESLRRFVEQHSPVTNVTLYLGFSEDPCKLGFQGENHWIYESFDHDSIYNRRGKWIEDGKPMGVYLSFPSLKDPQAKAHTAEIIAWADYETFARWREQSWLRRDEEYRALKQRLSQALIDLVDRHYPGLAKIIEYQELSTPLTNEHFTGHDRGGIYGLPIAPERFEKENAAWTHPKTPVAGLYLTGADLFMGGIVPAMMGGVVTVANLPDGISLPQVFMAAGRFKSAMEKQESHLTRTPRALSQ</sequence>
<dbReference type="EMBL" id="MRCB01000005">
    <property type="protein sequence ID" value="OKH24920.1"/>
    <property type="molecule type" value="Genomic_DNA"/>
</dbReference>
<dbReference type="Pfam" id="PF13450">
    <property type="entry name" value="NAD_binding_8"/>
    <property type="match status" value="1"/>
</dbReference>
<protein>
    <submittedName>
        <fullName evidence="6">Phytoene dehydrogenase</fullName>
    </submittedName>
</protein>
<evidence type="ECO:0000313" key="7">
    <source>
        <dbReference type="Proteomes" id="UP000186868"/>
    </source>
</evidence>
<dbReference type="InterPro" id="IPR036188">
    <property type="entry name" value="FAD/NAD-bd_sf"/>
</dbReference>
<dbReference type="PANTHER" id="PTHR46091:SF3">
    <property type="entry name" value="AMINE OXIDASE DOMAIN-CONTAINING PROTEIN"/>
    <property type="match status" value="1"/>
</dbReference>
<evidence type="ECO:0000256" key="2">
    <source>
        <dbReference type="ARBA" id="ARBA00022729"/>
    </source>
</evidence>
<dbReference type="Proteomes" id="UP000186868">
    <property type="component" value="Unassembled WGS sequence"/>
</dbReference>
<name>A0A1U7HMU7_9CYAN</name>
<dbReference type="InterPro" id="IPR052206">
    <property type="entry name" value="Retinol_saturase"/>
</dbReference>
<keyword evidence="2" id="KW-0732">Signal</keyword>
<dbReference type="STRING" id="1921803.NIES593_06835"/>
<evidence type="ECO:0000256" key="1">
    <source>
        <dbReference type="ARBA" id="ARBA00022630"/>
    </source>
</evidence>
<comment type="caution">
    <text evidence="6">The sequence shown here is derived from an EMBL/GenBank/DDBJ whole genome shotgun (WGS) entry which is preliminary data.</text>
</comment>
<keyword evidence="1" id="KW-0285">Flavoprotein</keyword>
<keyword evidence="7" id="KW-1185">Reference proteome</keyword>
<dbReference type="OrthoDB" id="9814556at2"/>
<dbReference type="SUPFAM" id="SSF51905">
    <property type="entry name" value="FAD/NAD(P)-binding domain"/>
    <property type="match status" value="1"/>
</dbReference>
<accession>A0A1U7HMU7</accession>
<evidence type="ECO:0000256" key="3">
    <source>
        <dbReference type="ARBA" id="ARBA00022827"/>
    </source>
</evidence>
<dbReference type="RefSeq" id="WP_073598863.1">
    <property type="nucleotide sequence ID" value="NZ_MRCB01000005.1"/>
</dbReference>
<proteinExistence type="predicted"/>
<organism evidence="6 7">
    <name type="scientific">Hydrococcus rivularis NIES-593</name>
    <dbReference type="NCBI Taxonomy" id="1921803"/>
    <lineage>
        <taxon>Bacteria</taxon>
        <taxon>Bacillati</taxon>
        <taxon>Cyanobacteriota</taxon>
        <taxon>Cyanophyceae</taxon>
        <taxon>Pleurocapsales</taxon>
        <taxon>Hydrococcaceae</taxon>
        <taxon>Hydrococcus</taxon>
    </lineage>
</organism>
<dbReference type="PANTHER" id="PTHR46091">
    <property type="entry name" value="BLR7054 PROTEIN"/>
    <property type="match status" value="1"/>
</dbReference>
<keyword evidence="3" id="KW-0274">FAD</keyword>
<keyword evidence="5" id="KW-0520">NAD</keyword>
<evidence type="ECO:0000313" key="6">
    <source>
        <dbReference type="EMBL" id="OKH24920.1"/>
    </source>
</evidence>
<reference evidence="6 7" key="1">
    <citation type="submission" date="2016-11" db="EMBL/GenBank/DDBJ databases">
        <title>Draft Genome Sequences of Nine Cyanobacterial Strains from Diverse Habitats.</title>
        <authorList>
            <person name="Zhu T."/>
            <person name="Hou S."/>
            <person name="Lu X."/>
            <person name="Hess W.R."/>
        </authorList>
    </citation>
    <scope>NUCLEOTIDE SEQUENCE [LARGE SCALE GENOMIC DNA]</scope>
    <source>
        <strain evidence="6 7">NIES-593</strain>
    </source>
</reference>
<keyword evidence="4" id="KW-0521">NADP</keyword>
<evidence type="ECO:0000256" key="4">
    <source>
        <dbReference type="ARBA" id="ARBA00022857"/>
    </source>
</evidence>
<dbReference type="Gene3D" id="3.50.50.60">
    <property type="entry name" value="FAD/NAD(P)-binding domain"/>
    <property type="match status" value="2"/>
</dbReference>
<evidence type="ECO:0000256" key="5">
    <source>
        <dbReference type="ARBA" id="ARBA00023027"/>
    </source>
</evidence>
<dbReference type="AlphaFoldDB" id="A0A1U7HMU7"/>
<gene>
    <name evidence="6" type="ORF">NIES593_06835</name>
</gene>